<accession>A0A939BMF7</accession>
<dbReference type="InterPro" id="IPR025460">
    <property type="entry name" value="DUF4280"/>
</dbReference>
<evidence type="ECO:0008006" key="3">
    <source>
        <dbReference type="Google" id="ProtNLM"/>
    </source>
</evidence>
<organism evidence="1 2">
    <name type="scientific">Halanaerobacter jeridensis</name>
    <dbReference type="NCBI Taxonomy" id="706427"/>
    <lineage>
        <taxon>Bacteria</taxon>
        <taxon>Bacillati</taxon>
        <taxon>Bacillota</taxon>
        <taxon>Clostridia</taxon>
        <taxon>Halanaerobiales</taxon>
        <taxon>Halobacteroidaceae</taxon>
        <taxon>Halanaerobacter</taxon>
    </lineage>
</organism>
<keyword evidence="2" id="KW-1185">Reference proteome</keyword>
<reference evidence="1" key="1">
    <citation type="submission" date="2021-01" db="EMBL/GenBank/DDBJ databases">
        <title>Genomic Encyclopedia of Type Strains, Phase IV (KMG-IV): sequencing the most valuable type-strain genomes for metagenomic binning, comparative biology and taxonomic classification.</title>
        <authorList>
            <person name="Goeker M."/>
        </authorList>
    </citation>
    <scope>NUCLEOTIDE SEQUENCE</scope>
    <source>
        <strain evidence="1">DSM 23230</strain>
    </source>
</reference>
<proteinExistence type="predicted"/>
<dbReference type="EMBL" id="JAFBDQ010000005">
    <property type="protein sequence ID" value="MBM7556325.1"/>
    <property type="molecule type" value="Genomic_DNA"/>
</dbReference>
<sequence>MKENVKVGQQSALLEGSKLMCSTGGQIKIVAPGQSILKE</sequence>
<dbReference type="Proteomes" id="UP000774000">
    <property type="component" value="Unassembled WGS sequence"/>
</dbReference>
<protein>
    <recommendedName>
        <fullName evidence="3">DUF4280 domain-containing protein</fullName>
    </recommendedName>
</protein>
<dbReference type="Pfam" id="PF14107">
    <property type="entry name" value="DUF4280"/>
    <property type="match status" value="1"/>
</dbReference>
<evidence type="ECO:0000313" key="1">
    <source>
        <dbReference type="EMBL" id="MBM7556325.1"/>
    </source>
</evidence>
<gene>
    <name evidence="1" type="ORF">JOC47_001168</name>
</gene>
<name>A0A939BMF7_9FIRM</name>
<comment type="caution">
    <text evidence="1">The sequence shown here is derived from an EMBL/GenBank/DDBJ whole genome shotgun (WGS) entry which is preliminary data.</text>
</comment>
<dbReference type="AlphaFoldDB" id="A0A939BMF7"/>
<evidence type="ECO:0000313" key="2">
    <source>
        <dbReference type="Proteomes" id="UP000774000"/>
    </source>
</evidence>